<dbReference type="OrthoDB" id="10265785at2759"/>
<keyword evidence="9" id="KW-0233">DNA recombination</keyword>
<dbReference type="InterPro" id="IPR027417">
    <property type="entry name" value="P-loop_NTPase"/>
</dbReference>
<dbReference type="Proteomes" id="UP001150904">
    <property type="component" value="Unassembled WGS sequence"/>
</dbReference>
<feature type="coiled-coil region" evidence="12">
    <location>
        <begin position="267"/>
        <end position="354"/>
    </location>
</feature>
<dbReference type="InterPro" id="IPR003395">
    <property type="entry name" value="RecF/RecN/SMC_N"/>
</dbReference>
<accession>A0A9W9JM19</accession>
<dbReference type="RefSeq" id="XP_058306830.1">
    <property type="nucleotide sequence ID" value="XM_058454581.1"/>
</dbReference>
<reference evidence="15" key="2">
    <citation type="journal article" date="2023" name="IMA Fungus">
        <title>Comparative genomic study of the Penicillium genus elucidates a diverse pangenome and 15 lateral gene transfer events.</title>
        <authorList>
            <person name="Petersen C."/>
            <person name="Sorensen T."/>
            <person name="Nielsen M.R."/>
            <person name="Sondergaard T.E."/>
            <person name="Sorensen J.L."/>
            <person name="Fitzpatrick D.A."/>
            <person name="Frisvad J.C."/>
            <person name="Nielsen K.L."/>
        </authorList>
    </citation>
    <scope>NUCLEOTIDE SEQUENCE</scope>
    <source>
        <strain evidence="15">IBT 15544</strain>
    </source>
</reference>
<dbReference type="PANTHER" id="PTHR19306:SF6">
    <property type="entry name" value="STRUCTURAL MAINTENANCE OF CHROMOSOMES PROTEIN 6"/>
    <property type="match status" value="1"/>
</dbReference>
<evidence type="ECO:0000256" key="11">
    <source>
        <dbReference type="ARBA" id="ARBA00023242"/>
    </source>
</evidence>
<sequence>MPSFKRAPSSSDGEDQIDQGSESARSASPSYSRKRQRTTDSPSSDNDIEASDHDSDAADPLTDDLTMDDAELELRQTQIIQEKYAHLVDESNVPAEHGILERVECYNFMCHDHFQVELGPLINFIVGKNGSGKSAILTGITLCLGGKASATNRGQSLKNFIKEGRENASIIVRIKNQGDGAYLPDDYGKSIIVERHFSKNGASGFKIKADNGRIVSTKKAELDAITDYFSLQIDNPMNVLSQDMARQFLSTSSPAEKYKFFVRGVQLEQLDQDYRLIEESVDQIEEKLRSKIQDLGFLASRSDATKKKLELSDQHDSLRGRIRNMQQQMAWAQVEEVERTRDILNDEMSKTDSKIASAEAALGRFDDDFQAVEADSERAAEHAWRADSELEEARGEREKIKEKQDDALSQRHDLQAEQRQIKQYLEAAKSRISETQQRMADEERRLAEVSDGGYARKQEECEQAATRAAAARKEYEEHQPGAASLQEDVKTAGKEMESAKKRCESKKNDIGQAENRLRTLTREDGQRHTGFPDKMPALLRAIQQEKSFSSQPVGPIGDHITLLRPKWSSILENSFGATLSSFIVSCKRDMNILSNLMGKVNCNCPIFIGSGGDIDTAGHEPDSQYDTALRTLQINNPMVRRQLIINHGVEQMLLIEDLEEASTVLFDGQRPKNVKRCFCIDSRDRRRGIHLSYNRMGEPSQAPVGVYHGHPRMKSDLASQISAQRDVIQDLKRQLNDLEHEWQSARTRFENCKQAVAQHLQREKDLRIEMQEMEDHVEALRDALDKDNAEDGRIEGLRTALQEAEDEKILNEGSYSDSQAAMTELMDKLKMVRRELKAQDESIQILEQNSRVAQSENSQVESRRREIITNKNIAVSKIEDDKKEREKIKARRDQASSTVLDYTEKASMVSARVPVDEGETTHSLDQKLVRLQRDLERYHAELGAPRHEIAAEAGRAEAAYLQAKRQVDELKTLAQYLKDTLNSRKKRWEIFRSHISSRAKAQFTYLLSERSFRGRLLTDHVGKLLDLQVEPDITKDDSTGRGAKTLSGGEKSFSQVCLLLALWEAMGSPIRCLDEFDVYMDHINRKMAIDMLMLAARRSIGRQFILITPGTKTDITISPDVRVKELAEPERGQTTLNFRR</sequence>
<keyword evidence="16" id="KW-1185">Reference proteome</keyword>
<dbReference type="PANTHER" id="PTHR19306">
    <property type="entry name" value="STRUCTURAL MAINTENANCE OF CHROMOSOMES 5,6 SMC5, SMC6"/>
    <property type="match status" value="1"/>
</dbReference>
<comment type="subcellular location">
    <subcellularLocation>
        <location evidence="2">Chromosome</location>
    </subcellularLocation>
    <subcellularLocation>
        <location evidence="1">Nucleus</location>
    </subcellularLocation>
</comment>
<feature type="region of interest" description="Disordered" evidence="13">
    <location>
        <begin position="380"/>
        <end position="411"/>
    </location>
</feature>
<organism evidence="15 16">
    <name type="scientific">Penicillium cinerascens</name>
    <dbReference type="NCBI Taxonomy" id="70096"/>
    <lineage>
        <taxon>Eukaryota</taxon>
        <taxon>Fungi</taxon>
        <taxon>Dikarya</taxon>
        <taxon>Ascomycota</taxon>
        <taxon>Pezizomycotina</taxon>
        <taxon>Eurotiomycetes</taxon>
        <taxon>Eurotiomycetidae</taxon>
        <taxon>Eurotiales</taxon>
        <taxon>Aspergillaceae</taxon>
        <taxon>Penicillium</taxon>
    </lineage>
</organism>
<keyword evidence="10" id="KW-0234">DNA repair</keyword>
<evidence type="ECO:0000256" key="12">
    <source>
        <dbReference type="SAM" id="Coils"/>
    </source>
</evidence>
<dbReference type="GO" id="GO:0030915">
    <property type="term" value="C:Smc5-Smc6 complex"/>
    <property type="evidence" value="ECO:0007669"/>
    <property type="project" value="TreeGrafter"/>
</dbReference>
<evidence type="ECO:0000259" key="14">
    <source>
        <dbReference type="Pfam" id="PF02463"/>
    </source>
</evidence>
<feature type="domain" description="RecF/RecN/SMC N-terminal" evidence="14">
    <location>
        <begin position="100"/>
        <end position="1108"/>
    </location>
</feature>
<evidence type="ECO:0000256" key="6">
    <source>
        <dbReference type="ARBA" id="ARBA00022763"/>
    </source>
</evidence>
<dbReference type="GeneID" id="83181882"/>
<keyword evidence="7" id="KW-0067">ATP-binding</keyword>
<protein>
    <recommendedName>
        <fullName evidence="14">RecF/RecN/SMC N-terminal domain-containing protein</fullName>
    </recommendedName>
</protein>
<evidence type="ECO:0000256" key="5">
    <source>
        <dbReference type="ARBA" id="ARBA00022741"/>
    </source>
</evidence>
<evidence type="ECO:0000313" key="16">
    <source>
        <dbReference type="Proteomes" id="UP001150904"/>
    </source>
</evidence>
<keyword evidence="11" id="KW-0539">Nucleus</keyword>
<comment type="similarity">
    <text evidence="3">Belongs to the SMC family. SMC6 subfamily.</text>
</comment>
<name>A0A9W9JM19_9EURO</name>
<evidence type="ECO:0000256" key="9">
    <source>
        <dbReference type="ARBA" id="ARBA00023172"/>
    </source>
</evidence>
<feature type="compositionally biased region" description="Low complexity" evidence="13">
    <location>
        <begin position="21"/>
        <end position="31"/>
    </location>
</feature>
<evidence type="ECO:0000256" key="10">
    <source>
        <dbReference type="ARBA" id="ARBA00023204"/>
    </source>
</evidence>
<evidence type="ECO:0000256" key="2">
    <source>
        <dbReference type="ARBA" id="ARBA00004286"/>
    </source>
</evidence>
<dbReference type="Gene3D" id="3.40.50.300">
    <property type="entry name" value="P-loop containing nucleotide triphosphate hydrolases"/>
    <property type="match status" value="2"/>
</dbReference>
<evidence type="ECO:0000256" key="8">
    <source>
        <dbReference type="ARBA" id="ARBA00023054"/>
    </source>
</evidence>
<evidence type="ECO:0000256" key="13">
    <source>
        <dbReference type="SAM" id="MobiDB-lite"/>
    </source>
</evidence>
<comment type="caution">
    <text evidence="15">The sequence shown here is derived from an EMBL/GenBank/DDBJ whole genome shotgun (WGS) entry which is preliminary data.</text>
</comment>
<dbReference type="SUPFAM" id="SSF52540">
    <property type="entry name" value="P-loop containing nucleoside triphosphate hydrolases"/>
    <property type="match status" value="1"/>
</dbReference>
<keyword evidence="4" id="KW-0158">Chromosome</keyword>
<feature type="coiled-coil region" evidence="12">
    <location>
        <begin position="822"/>
        <end position="973"/>
    </location>
</feature>
<dbReference type="GO" id="GO:0003684">
    <property type="term" value="F:damaged DNA binding"/>
    <property type="evidence" value="ECO:0007669"/>
    <property type="project" value="TreeGrafter"/>
</dbReference>
<dbReference type="GO" id="GO:0003697">
    <property type="term" value="F:single-stranded DNA binding"/>
    <property type="evidence" value="ECO:0007669"/>
    <property type="project" value="TreeGrafter"/>
</dbReference>
<reference evidence="15" key="1">
    <citation type="submission" date="2022-12" db="EMBL/GenBank/DDBJ databases">
        <authorList>
            <person name="Petersen C."/>
        </authorList>
    </citation>
    <scope>NUCLEOTIDE SEQUENCE</scope>
    <source>
        <strain evidence="15">IBT 15544</strain>
    </source>
</reference>
<keyword evidence="6" id="KW-0227">DNA damage</keyword>
<evidence type="ECO:0000313" key="15">
    <source>
        <dbReference type="EMBL" id="KAJ5198402.1"/>
    </source>
</evidence>
<keyword evidence="8 12" id="KW-0175">Coiled coil</keyword>
<dbReference type="GO" id="GO:0005524">
    <property type="term" value="F:ATP binding"/>
    <property type="evidence" value="ECO:0007669"/>
    <property type="project" value="UniProtKB-KW"/>
</dbReference>
<evidence type="ECO:0000256" key="3">
    <source>
        <dbReference type="ARBA" id="ARBA00006793"/>
    </source>
</evidence>
<evidence type="ECO:0000256" key="7">
    <source>
        <dbReference type="ARBA" id="ARBA00022840"/>
    </source>
</evidence>
<feature type="region of interest" description="Disordered" evidence="13">
    <location>
        <begin position="1"/>
        <end position="63"/>
    </location>
</feature>
<dbReference type="Pfam" id="PF02463">
    <property type="entry name" value="SMC_N"/>
    <property type="match status" value="1"/>
</dbReference>
<gene>
    <name evidence="15" type="ORF">N7498_007519</name>
</gene>
<dbReference type="GO" id="GO:0000724">
    <property type="term" value="P:double-strand break repair via homologous recombination"/>
    <property type="evidence" value="ECO:0007669"/>
    <property type="project" value="TreeGrafter"/>
</dbReference>
<evidence type="ECO:0000256" key="4">
    <source>
        <dbReference type="ARBA" id="ARBA00022454"/>
    </source>
</evidence>
<dbReference type="GO" id="GO:0035861">
    <property type="term" value="C:site of double-strand break"/>
    <property type="evidence" value="ECO:0007669"/>
    <property type="project" value="TreeGrafter"/>
</dbReference>
<evidence type="ECO:0000256" key="1">
    <source>
        <dbReference type="ARBA" id="ARBA00004123"/>
    </source>
</evidence>
<dbReference type="EMBL" id="JAPQKR010000014">
    <property type="protein sequence ID" value="KAJ5198402.1"/>
    <property type="molecule type" value="Genomic_DNA"/>
</dbReference>
<proteinExistence type="inferred from homology"/>
<feature type="coiled-coil region" evidence="12">
    <location>
        <begin position="714"/>
        <end position="790"/>
    </location>
</feature>
<dbReference type="AlphaFoldDB" id="A0A9W9JM19"/>
<dbReference type="GO" id="GO:0005634">
    <property type="term" value="C:nucleus"/>
    <property type="evidence" value="ECO:0007669"/>
    <property type="project" value="UniProtKB-SubCell"/>
</dbReference>
<keyword evidence="5" id="KW-0547">Nucleotide-binding</keyword>